<reference evidence="2" key="1">
    <citation type="submission" date="2016-10" db="EMBL/GenBank/DDBJ databases">
        <authorList>
            <person name="Varghese N."/>
            <person name="Submissions S."/>
        </authorList>
    </citation>
    <scope>NUCLEOTIDE SEQUENCE [LARGE SCALE GENOMIC DNA]</scope>
    <source>
        <strain evidence="2">DSM 9751</strain>
    </source>
</reference>
<proteinExistence type="predicted"/>
<protein>
    <submittedName>
        <fullName evidence="1">Uncharacterized protein</fullName>
    </submittedName>
</protein>
<evidence type="ECO:0000313" key="2">
    <source>
        <dbReference type="Proteomes" id="UP000198982"/>
    </source>
</evidence>
<accession>A0A1H4R0F3</accession>
<organism evidence="1 2">
    <name type="scientific">Pseudomonas saponiphila</name>
    <dbReference type="NCBI Taxonomy" id="556534"/>
    <lineage>
        <taxon>Bacteria</taxon>
        <taxon>Pseudomonadati</taxon>
        <taxon>Pseudomonadota</taxon>
        <taxon>Gammaproteobacteria</taxon>
        <taxon>Pseudomonadales</taxon>
        <taxon>Pseudomonadaceae</taxon>
        <taxon>Pseudomonas</taxon>
    </lineage>
</organism>
<dbReference type="AlphaFoldDB" id="A0A1H4R0F3"/>
<sequence length="110" mass="12417">MELQRFFGQGYSLAPEDRELMAESGQDGFQFGDQVGRWSDSGHNFINISCRCCNGWEFYWQFGHGWSLVKEFRNPCGESDARKLGKGGAHLLTFLSLKVVEALFTVQVSA</sequence>
<name>A0A1H4R0F3_9PSED</name>
<dbReference type="EMBL" id="FNTJ01000001">
    <property type="protein sequence ID" value="SEC25353.1"/>
    <property type="molecule type" value="Genomic_DNA"/>
</dbReference>
<gene>
    <name evidence="1" type="ORF">SAMN05216178_3989</name>
</gene>
<dbReference type="Proteomes" id="UP000198982">
    <property type="component" value="Unassembled WGS sequence"/>
</dbReference>
<evidence type="ECO:0000313" key="1">
    <source>
        <dbReference type="EMBL" id="SEC25353.1"/>
    </source>
</evidence>
<keyword evidence="2" id="KW-1185">Reference proteome</keyword>